<organism evidence="1 2">
    <name type="scientific">Pseudogulbenkiania subflava DSM 22618</name>
    <dbReference type="NCBI Taxonomy" id="1123014"/>
    <lineage>
        <taxon>Bacteria</taxon>
        <taxon>Pseudomonadati</taxon>
        <taxon>Pseudomonadota</taxon>
        <taxon>Betaproteobacteria</taxon>
        <taxon>Neisseriales</taxon>
        <taxon>Chromobacteriaceae</taxon>
        <taxon>Pseudogulbenkiania</taxon>
    </lineage>
</organism>
<sequence>MDIQVTIQGSHDLAGQIYRQLREAIGLYGILAFYAGAPLQQGLLFGYGGIDAGSIAVALGRLAELLPRVAA</sequence>
<accession>A0A1Y6CEE2</accession>
<dbReference type="EMBL" id="FXAG01000043">
    <property type="protein sequence ID" value="SMF58896.1"/>
    <property type="molecule type" value="Genomic_DNA"/>
</dbReference>
<evidence type="ECO:0000313" key="1">
    <source>
        <dbReference type="EMBL" id="SMF58896.1"/>
    </source>
</evidence>
<dbReference type="AlphaFoldDB" id="A0A1Y6CEE2"/>
<gene>
    <name evidence="1" type="ORF">SAMN02745746_04078</name>
</gene>
<evidence type="ECO:0000313" key="2">
    <source>
        <dbReference type="Proteomes" id="UP000192920"/>
    </source>
</evidence>
<keyword evidence="2" id="KW-1185">Reference proteome</keyword>
<dbReference type="Proteomes" id="UP000192920">
    <property type="component" value="Unassembled WGS sequence"/>
</dbReference>
<name>A0A1Y6CEE2_9NEIS</name>
<proteinExistence type="predicted"/>
<protein>
    <submittedName>
        <fullName evidence="1">Uncharacterized protein</fullName>
    </submittedName>
</protein>
<reference evidence="2" key="1">
    <citation type="submission" date="2017-04" db="EMBL/GenBank/DDBJ databases">
        <authorList>
            <person name="Varghese N."/>
            <person name="Submissions S."/>
        </authorList>
    </citation>
    <scope>NUCLEOTIDE SEQUENCE [LARGE SCALE GENOMIC DNA]</scope>
    <source>
        <strain evidence="2">DSM 22618</strain>
    </source>
</reference>